<reference evidence="2" key="1">
    <citation type="journal article" date="2019" name="Int. J. Syst. Evol. Microbiol.">
        <title>The Global Catalogue of Microorganisms (GCM) 10K type strain sequencing project: providing services to taxonomists for standard genome sequencing and annotation.</title>
        <authorList>
            <consortium name="The Broad Institute Genomics Platform"/>
            <consortium name="The Broad Institute Genome Sequencing Center for Infectious Disease"/>
            <person name="Wu L."/>
            <person name="Ma J."/>
        </authorList>
    </citation>
    <scope>NUCLEOTIDE SEQUENCE [LARGE SCALE GENOMIC DNA]</scope>
    <source>
        <strain evidence="2">JCM 16904</strain>
    </source>
</reference>
<name>A0ABP7CG93_9ACTN</name>
<proteinExistence type="predicted"/>
<organism evidence="1 2">
    <name type="scientific">Nonomuraea antimicrobica</name>
    <dbReference type="NCBI Taxonomy" id="561173"/>
    <lineage>
        <taxon>Bacteria</taxon>
        <taxon>Bacillati</taxon>
        <taxon>Actinomycetota</taxon>
        <taxon>Actinomycetes</taxon>
        <taxon>Streptosporangiales</taxon>
        <taxon>Streptosporangiaceae</taxon>
        <taxon>Nonomuraea</taxon>
    </lineage>
</organism>
<keyword evidence="2" id="KW-1185">Reference proteome</keyword>
<protein>
    <submittedName>
        <fullName evidence="1">Uncharacterized protein</fullName>
    </submittedName>
</protein>
<dbReference type="RefSeq" id="WP_344885663.1">
    <property type="nucleotide sequence ID" value="NZ_BAAAZP010000104.1"/>
</dbReference>
<dbReference type="EMBL" id="BAAAZP010000104">
    <property type="protein sequence ID" value="GAA3687083.1"/>
    <property type="molecule type" value="Genomic_DNA"/>
</dbReference>
<dbReference type="Proteomes" id="UP001500902">
    <property type="component" value="Unassembled WGS sequence"/>
</dbReference>
<comment type="caution">
    <text evidence="1">The sequence shown here is derived from an EMBL/GenBank/DDBJ whole genome shotgun (WGS) entry which is preliminary data.</text>
</comment>
<evidence type="ECO:0000313" key="1">
    <source>
        <dbReference type="EMBL" id="GAA3687083.1"/>
    </source>
</evidence>
<accession>A0ABP7CG93</accession>
<sequence>MWAGEPAFPEAVAFAHAAEVAFWSDRTSALTEDERRPALEAIRLFGERLRPVEYDAEILSVHAYHLPFPGLGLIERHGDAFAWRPLG</sequence>
<evidence type="ECO:0000313" key="2">
    <source>
        <dbReference type="Proteomes" id="UP001500902"/>
    </source>
</evidence>
<gene>
    <name evidence="1" type="ORF">GCM10022224_060110</name>
</gene>